<proteinExistence type="predicted"/>
<dbReference type="OrthoDB" id="3029214at2759"/>
<evidence type="ECO:0000259" key="5">
    <source>
        <dbReference type="PROSITE" id="PS50865"/>
    </source>
</evidence>
<evidence type="ECO:0000256" key="1">
    <source>
        <dbReference type="ARBA" id="ARBA00022723"/>
    </source>
</evidence>
<dbReference type="GO" id="GO:0008270">
    <property type="term" value="F:zinc ion binding"/>
    <property type="evidence" value="ECO:0007669"/>
    <property type="project" value="UniProtKB-KW"/>
</dbReference>
<dbReference type="AlphaFoldDB" id="A0A550BTK2"/>
<dbReference type="PROSITE" id="PS50865">
    <property type="entry name" value="ZF_MYND_2"/>
    <property type="match status" value="1"/>
</dbReference>
<dbReference type="InterPro" id="IPR002893">
    <property type="entry name" value="Znf_MYND"/>
</dbReference>
<keyword evidence="1" id="KW-0479">Metal-binding</keyword>
<dbReference type="Gene3D" id="6.10.140.2220">
    <property type="match status" value="1"/>
</dbReference>
<evidence type="ECO:0000256" key="2">
    <source>
        <dbReference type="ARBA" id="ARBA00022771"/>
    </source>
</evidence>
<keyword evidence="7" id="KW-1185">Reference proteome</keyword>
<protein>
    <recommendedName>
        <fullName evidence="5">MYND-type domain-containing protein</fullName>
    </recommendedName>
</protein>
<accession>A0A550BTK2</accession>
<keyword evidence="2 4" id="KW-0863">Zinc-finger</keyword>
<evidence type="ECO:0000256" key="3">
    <source>
        <dbReference type="ARBA" id="ARBA00022833"/>
    </source>
</evidence>
<keyword evidence="3" id="KW-0862">Zinc</keyword>
<reference evidence="6 7" key="1">
    <citation type="journal article" date="2019" name="New Phytol.">
        <title>Comparative genomics reveals unique wood-decay strategies and fruiting body development in the Schizophyllaceae.</title>
        <authorList>
            <person name="Almasi E."/>
            <person name="Sahu N."/>
            <person name="Krizsan K."/>
            <person name="Balint B."/>
            <person name="Kovacs G.M."/>
            <person name="Kiss B."/>
            <person name="Cseklye J."/>
            <person name="Drula E."/>
            <person name="Henrissat B."/>
            <person name="Nagy I."/>
            <person name="Chovatia M."/>
            <person name="Adam C."/>
            <person name="LaButti K."/>
            <person name="Lipzen A."/>
            <person name="Riley R."/>
            <person name="Grigoriev I.V."/>
            <person name="Nagy L.G."/>
        </authorList>
    </citation>
    <scope>NUCLEOTIDE SEQUENCE [LARGE SCALE GENOMIC DNA]</scope>
    <source>
        <strain evidence="6 7">NL-1724</strain>
    </source>
</reference>
<evidence type="ECO:0000313" key="7">
    <source>
        <dbReference type="Proteomes" id="UP000320762"/>
    </source>
</evidence>
<feature type="domain" description="MYND-type" evidence="5">
    <location>
        <begin position="410"/>
        <end position="451"/>
    </location>
</feature>
<dbReference type="Proteomes" id="UP000320762">
    <property type="component" value="Unassembled WGS sequence"/>
</dbReference>
<sequence>MSHLSSDIAARIIELSEGFDETTPLQMVASIAQRIERLVRRPQLRFQGLDVDPFTSEDWRLRTPEVTNAIRDLEAIASVLRFQIDQAAPLRRLLVPHVRRLWHNIVLWIEFLHPVHHFGTERMAHVPVSVLASALYGLFTLKSALVDLLDQTPQIYRALFDLWLHVDVYCELPLALVHAKYLHMLFLTVERALLRHDILSKVHGDGPLVPEDVDMIARDMALSVVGHHPRRFYRRFVHLVELFVTPIEPYVMISMDSELMLVRVAMSQLSLLAMVSNLFIPASSQRRDVVRALVRVLRGLLDRPVDALEAEEAACMVLWGMWKCAGDRRLLVWALRDGVLELISAVHNKRPSDTTNSMLNYIADQAMHVQVLRVLGPGGQVVPFGGPAVETSMRERTEVMRSLYPKVCACSKCPRRSAQDRYGLRRCACVTTCYCSSECQLHDWSSHRPRCQSIRMTMVEALRYLPSSEISPLDVRFHILYARFLVRMNFAKLELVEIPRSEGWQLCNYCLGIDLRQMPPQPSLRHSEVRYIVTAFVPALRHTAKPYGVKVLDVPLSLMLDGYMPVGDGWVGPGGDWRSDCEEESVNKVDTQ</sequence>
<gene>
    <name evidence="6" type="ORF">BD626DRAFT_415241</name>
</gene>
<dbReference type="EMBL" id="VDMD01000090">
    <property type="protein sequence ID" value="TRM55862.1"/>
    <property type="molecule type" value="Genomic_DNA"/>
</dbReference>
<evidence type="ECO:0000256" key="4">
    <source>
        <dbReference type="PROSITE-ProRule" id="PRU00134"/>
    </source>
</evidence>
<organism evidence="6 7">
    <name type="scientific">Schizophyllum amplum</name>
    <dbReference type="NCBI Taxonomy" id="97359"/>
    <lineage>
        <taxon>Eukaryota</taxon>
        <taxon>Fungi</taxon>
        <taxon>Dikarya</taxon>
        <taxon>Basidiomycota</taxon>
        <taxon>Agaricomycotina</taxon>
        <taxon>Agaricomycetes</taxon>
        <taxon>Agaricomycetidae</taxon>
        <taxon>Agaricales</taxon>
        <taxon>Schizophyllaceae</taxon>
        <taxon>Schizophyllum</taxon>
    </lineage>
</organism>
<comment type="caution">
    <text evidence="6">The sequence shown here is derived from an EMBL/GenBank/DDBJ whole genome shotgun (WGS) entry which is preliminary data.</text>
</comment>
<name>A0A550BTK2_9AGAR</name>
<dbReference type="SUPFAM" id="SSF144232">
    <property type="entry name" value="HIT/MYND zinc finger-like"/>
    <property type="match status" value="1"/>
</dbReference>
<evidence type="ECO:0000313" key="6">
    <source>
        <dbReference type="EMBL" id="TRM55862.1"/>
    </source>
</evidence>